<dbReference type="HOGENOM" id="CLU_3351225_0_0_1"/>
<comment type="caution">
    <text evidence="1">The sequence shown here is derived from an EMBL/GenBank/DDBJ whole genome shotgun (WGS) entry which is preliminary data.</text>
</comment>
<protein>
    <submittedName>
        <fullName evidence="1">Uncharacterized protein</fullName>
    </submittedName>
</protein>
<evidence type="ECO:0000313" key="1">
    <source>
        <dbReference type="EMBL" id="EHL02974.1"/>
    </source>
</evidence>
<dbReference type="Proteomes" id="UP000005446">
    <property type="component" value="Unassembled WGS sequence"/>
</dbReference>
<organism evidence="1 2">
    <name type="scientific">Glarea lozoyensis (strain ATCC 74030 / MF5533)</name>
    <dbReference type="NCBI Taxonomy" id="1104152"/>
    <lineage>
        <taxon>Eukaryota</taxon>
        <taxon>Fungi</taxon>
        <taxon>Dikarya</taxon>
        <taxon>Ascomycota</taxon>
        <taxon>Pezizomycotina</taxon>
        <taxon>Leotiomycetes</taxon>
        <taxon>Helotiales</taxon>
        <taxon>Helotiaceae</taxon>
        <taxon>Glarea</taxon>
    </lineage>
</organism>
<dbReference type="InParanoid" id="H0EER1"/>
<dbReference type="AlphaFoldDB" id="H0EER1"/>
<reference evidence="1 2" key="1">
    <citation type="journal article" date="2012" name="Eukaryot. Cell">
        <title>Genome sequence of the fungus Glarea lozoyensis: the first genome sequence of a species from the Helotiaceae family.</title>
        <authorList>
            <person name="Youssar L."/>
            <person name="Gruening B.A."/>
            <person name="Erxleben A."/>
            <person name="Guenther S."/>
            <person name="Huettel W."/>
        </authorList>
    </citation>
    <scope>NUCLEOTIDE SEQUENCE [LARGE SCALE GENOMIC DNA]</scope>
    <source>
        <strain evidence="2">ATCC 74030 / MF5533</strain>
    </source>
</reference>
<evidence type="ECO:0000313" key="2">
    <source>
        <dbReference type="Proteomes" id="UP000005446"/>
    </source>
</evidence>
<keyword evidence="2" id="KW-1185">Reference proteome</keyword>
<gene>
    <name evidence="1" type="ORF">M7I_0941</name>
</gene>
<proteinExistence type="predicted"/>
<accession>H0EER1</accession>
<name>H0EER1_GLAL7</name>
<sequence length="37" mass="4041">MASIQAMGLLDGVQLSFRVSRISSMASSRKTKNEPNE</sequence>
<dbReference type="EMBL" id="AGUE01000016">
    <property type="protein sequence ID" value="EHL02974.1"/>
    <property type="molecule type" value="Genomic_DNA"/>
</dbReference>